<proteinExistence type="inferred from homology"/>
<comment type="similarity">
    <text evidence="1">Belongs to the ROK (NagC/XylR) family.</text>
</comment>
<gene>
    <name evidence="4" type="ORF">GCM10012287_43680</name>
</gene>
<name>A0ABQ2MMJ0_9ACTN</name>
<feature type="domain" description="HTH marR-type" evidence="3">
    <location>
        <begin position="18"/>
        <end position="69"/>
    </location>
</feature>
<dbReference type="Pfam" id="PF00480">
    <property type="entry name" value="ROK"/>
    <property type="match status" value="1"/>
</dbReference>
<dbReference type="PANTHER" id="PTHR18964:SF173">
    <property type="entry name" value="GLUCOKINASE"/>
    <property type="match status" value="1"/>
</dbReference>
<evidence type="ECO:0000256" key="2">
    <source>
        <dbReference type="SAM" id="MobiDB-lite"/>
    </source>
</evidence>
<protein>
    <submittedName>
        <fullName evidence="4">Transcriptional regulator</fullName>
    </submittedName>
</protein>
<dbReference type="Proteomes" id="UP000631535">
    <property type="component" value="Unassembled WGS sequence"/>
</dbReference>
<dbReference type="InterPro" id="IPR049874">
    <property type="entry name" value="ROK_cs"/>
</dbReference>
<feature type="region of interest" description="Disordered" evidence="2">
    <location>
        <begin position="388"/>
        <end position="436"/>
    </location>
</feature>
<dbReference type="CDD" id="cd24076">
    <property type="entry name" value="ASKHA_ATPase_ROK_BsXylR-like"/>
    <property type="match status" value="1"/>
</dbReference>
<dbReference type="Gene3D" id="1.10.10.10">
    <property type="entry name" value="Winged helix-like DNA-binding domain superfamily/Winged helix DNA-binding domain"/>
    <property type="match status" value="1"/>
</dbReference>
<dbReference type="EMBL" id="BMMP01000015">
    <property type="protein sequence ID" value="GGO54524.1"/>
    <property type="molecule type" value="Genomic_DNA"/>
</dbReference>
<evidence type="ECO:0000256" key="1">
    <source>
        <dbReference type="ARBA" id="ARBA00006479"/>
    </source>
</evidence>
<feature type="compositionally biased region" description="Low complexity" evidence="2">
    <location>
        <begin position="411"/>
        <end position="421"/>
    </location>
</feature>
<dbReference type="PANTHER" id="PTHR18964">
    <property type="entry name" value="ROK (REPRESSOR, ORF, KINASE) FAMILY"/>
    <property type="match status" value="1"/>
</dbReference>
<sequence>MVETPGSQSSLHRANLERVVRAVRMAGSLTQAEIARTTGLSAATVSNIVRELKQSGTVQVTPTSAGGRRARAVSLSGDAGAVVGVDFGHSHLRVAVGNLAHQVLAEEAEPIDVDASADEGFDRAEQLVHRLVAATGISREKLIGVGLGVPGPIDVETGELGSTSILPGWAGTHPRQELASRLGVPVYVDNDANLGALGEQVWGNGRGAGDLAYIKVASGVGAGLVISGQIYRGPGGTAGEIGHITLDESGPVCRCGNRGCLETFTAARYVLPLLHSSHGTDLTMTRVVELARDGDPGCRRVVADIGRHIGSGVANLCNLLNPSRVVLGGDLAEAGDLVLGPVRDSVARYAIPSAARQLTVVPGTLGGRAEVLGALALVLSEMGDATLLDPAGGSSHGAQVKGEPGTRRNRSASARAGASPEGGRRRTPVGAVVGFS</sequence>
<organism evidence="4 5">
    <name type="scientific">Streptomyces daqingensis</name>
    <dbReference type="NCBI Taxonomy" id="1472640"/>
    <lineage>
        <taxon>Bacteria</taxon>
        <taxon>Bacillati</taxon>
        <taxon>Actinomycetota</taxon>
        <taxon>Actinomycetes</taxon>
        <taxon>Kitasatosporales</taxon>
        <taxon>Streptomycetaceae</taxon>
        <taxon>Streptomyces</taxon>
    </lineage>
</organism>
<dbReference type="InterPro" id="IPR036388">
    <property type="entry name" value="WH-like_DNA-bd_sf"/>
</dbReference>
<reference evidence="5" key="1">
    <citation type="journal article" date="2019" name="Int. J. Syst. Evol. Microbiol.">
        <title>The Global Catalogue of Microorganisms (GCM) 10K type strain sequencing project: providing services to taxonomists for standard genome sequencing and annotation.</title>
        <authorList>
            <consortium name="The Broad Institute Genomics Platform"/>
            <consortium name="The Broad Institute Genome Sequencing Center for Infectious Disease"/>
            <person name="Wu L."/>
            <person name="Ma J."/>
        </authorList>
    </citation>
    <scope>NUCLEOTIDE SEQUENCE [LARGE SCALE GENOMIC DNA]</scope>
    <source>
        <strain evidence="5">CGMCC 4.7178</strain>
    </source>
</reference>
<accession>A0ABQ2MMJ0</accession>
<dbReference type="InterPro" id="IPR000600">
    <property type="entry name" value="ROK"/>
</dbReference>
<dbReference type="PROSITE" id="PS01125">
    <property type="entry name" value="ROK"/>
    <property type="match status" value="1"/>
</dbReference>
<dbReference type="InterPro" id="IPR036390">
    <property type="entry name" value="WH_DNA-bd_sf"/>
</dbReference>
<keyword evidence="5" id="KW-1185">Reference proteome</keyword>
<dbReference type="SUPFAM" id="SSF53067">
    <property type="entry name" value="Actin-like ATPase domain"/>
    <property type="match status" value="1"/>
</dbReference>
<dbReference type="Gene3D" id="3.30.420.40">
    <property type="match status" value="2"/>
</dbReference>
<evidence type="ECO:0000259" key="3">
    <source>
        <dbReference type="Pfam" id="PF12802"/>
    </source>
</evidence>
<evidence type="ECO:0000313" key="5">
    <source>
        <dbReference type="Proteomes" id="UP000631535"/>
    </source>
</evidence>
<dbReference type="SUPFAM" id="SSF46785">
    <property type="entry name" value="Winged helix' DNA-binding domain"/>
    <property type="match status" value="1"/>
</dbReference>
<comment type="caution">
    <text evidence="4">The sequence shown here is derived from an EMBL/GenBank/DDBJ whole genome shotgun (WGS) entry which is preliminary data.</text>
</comment>
<dbReference type="InterPro" id="IPR043129">
    <property type="entry name" value="ATPase_NBD"/>
</dbReference>
<evidence type="ECO:0000313" key="4">
    <source>
        <dbReference type="EMBL" id="GGO54524.1"/>
    </source>
</evidence>
<dbReference type="Pfam" id="PF12802">
    <property type="entry name" value="MarR_2"/>
    <property type="match status" value="1"/>
</dbReference>
<dbReference type="InterPro" id="IPR000835">
    <property type="entry name" value="HTH_MarR-typ"/>
</dbReference>